<dbReference type="Proteomes" id="UP000321917">
    <property type="component" value="Unassembled WGS sequence"/>
</dbReference>
<evidence type="ECO:0000313" key="7">
    <source>
        <dbReference type="Proteomes" id="UP000321917"/>
    </source>
</evidence>
<dbReference type="InterPro" id="IPR051257">
    <property type="entry name" value="Diverse_CBS-Domain"/>
</dbReference>
<dbReference type="PANTHER" id="PTHR43080">
    <property type="entry name" value="CBS DOMAIN-CONTAINING PROTEIN CBSX3, MITOCHONDRIAL"/>
    <property type="match status" value="1"/>
</dbReference>
<keyword evidence="1 2" id="KW-0129">CBS domain</keyword>
<proteinExistence type="predicted"/>
<reference evidence="5 7" key="1">
    <citation type="submission" date="2019-07" db="EMBL/GenBank/DDBJ databases">
        <title>Genomes of sea-ice associated Colwellia species.</title>
        <authorList>
            <person name="Bowman J.P."/>
        </authorList>
    </citation>
    <scope>NUCLEOTIDE SEQUENCE [LARGE SCALE GENOMIC DNA]</scope>
    <source>
        <strain evidence="4 6">ACAM 607</strain>
        <strain evidence="5 7">IC036</strain>
    </source>
</reference>
<name>A0A5C6QQF9_9GAMM</name>
<dbReference type="PROSITE" id="PS51371">
    <property type="entry name" value="CBS"/>
    <property type="match status" value="2"/>
</dbReference>
<evidence type="ECO:0000313" key="4">
    <source>
        <dbReference type="EMBL" id="TWX62554.1"/>
    </source>
</evidence>
<evidence type="ECO:0000313" key="5">
    <source>
        <dbReference type="EMBL" id="TWX71466.1"/>
    </source>
</evidence>
<dbReference type="RefSeq" id="WP_146797383.1">
    <property type="nucleotide sequence ID" value="NZ_VOLP01000003.1"/>
</dbReference>
<dbReference type="PANTHER" id="PTHR43080:SF2">
    <property type="entry name" value="CBS DOMAIN-CONTAINING PROTEIN"/>
    <property type="match status" value="1"/>
</dbReference>
<dbReference type="InterPro" id="IPR046342">
    <property type="entry name" value="CBS_dom_sf"/>
</dbReference>
<feature type="domain" description="CBS" evidence="3">
    <location>
        <begin position="78"/>
        <end position="135"/>
    </location>
</feature>
<organism evidence="5 7">
    <name type="scientific">Colwellia hornerae</name>
    <dbReference type="NCBI Taxonomy" id="89402"/>
    <lineage>
        <taxon>Bacteria</taxon>
        <taxon>Pseudomonadati</taxon>
        <taxon>Pseudomonadota</taxon>
        <taxon>Gammaproteobacteria</taxon>
        <taxon>Alteromonadales</taxon>
        <taxon>Colwelliaceae</taxon>
        <taxon>Colwellia</taxon>
    </lineage>
</organism>
<feature type="domain" description="CBS" evidence="3">
    <location>
        <begin position="149"/>
        <end position="209"/>
    </location>
</feature>
<dbReference type="CDD" id="cd02205">
    <property type="entry name" value="CBS_pair_SF"/>
    <property type="match status" value="1"/>
</dbReference>
<sequence length="211" mass="23706">MFAIYTPNGRSFSGPLEELYHVQKTQLSEQTRSFQELDEFSPLLKKGYSPAPKAIDAYNDAISKTETKELICHAYQIMTYPVAVIADSDPLTAVIKIFTQLAYQEFPIVNSQQQLVGSLSRQQLYEYLLKHGADVDKSSKAKSVADLFLNEHSKIYTAEPVTDIRRIAVLQVRNHLHTIPILENNGKVVGIISRTDIIKAVAIDPPLSLWC</sequence>
<dbReference type="Pfam" id="PF00571">
    <property type="entry name" value="CBS"/>
    <property type="match status" value="2"/>
</dbReference>
<dbReference type="InterPro" id="IPR000644">
    <property type="entry name" value="CBS_dom"/>
</dbReference>
<dbReference type="SUPFAM" id="SSF54631">
    <property type="entry name" value="CBS-domain pair"/>
    <property type="match status" value="1"/>
</dbReference>
<evidence type="ECO:0000256" key="1">
    <source>
        <dbReference type="ARBA" id="ARBA00023122"/>
    </source>
</evidence>
<dbReference type="SMART" id="SM00116">
    <property type="entry name" value="CBS"/>
    <property type="match status" value="2"/>
</dbReference>
<evidence type="ECO:0000313" key="6">
    <source>
        <dbReference type="Proteomes" id="UP000321525"/>
    </source>
</evidence>
<dbReference type="OrthoDB" id="9811720at2"/>
<evidence type="ECO:0000259" key="3">
    <source>
        <dbReference type="PROSITE" id="PS51371"/>
    </source>
</evidence>
<keyword evidence="6" id="KW-1185">Reference proteome</keyword>
<protein>
    <submittedName>
        <fullName evidence="5">CBS domain-containing protein</fullName>
    </submittedName>
</protein>
<dbReference type="EMBL" id="VOLR01000002">
    <property type="protein sequence ID" value="TWX62554.1"/>
    <property type="molecule type" value="Genomic_DNA"/>
</dbReference>
<accession>A0A5C6QQF9</accession>
<dbReference type="Proteomes" id="UP000321525">
    <property type="component" value="Unassembled WGS sequence"/>
</dbReference>
<gene>
    <name evidence="4" type="ORF">ESZ26_01585</name>
    <name evidence="5" type="ORF">ESZ27_01195</name>
</gene>
<comment type="caution">
    <text evidence="5">The sequence shown here is derived from an EMBL/GenBank/DDBJ whole genome shotgun (WGS) entry which is preliminary data.</text>
</comment>
<dbReference type="AlphaFoldDB" id="A0A5C6QQF9"/>
<dbReference type="Gene3D" id="3.10.580.10">
    <property type="entry name" value="CBS-domain"/>
    <property type="match status" value="2"/>
</dbReference>
<dbReference type="EMBL" id="VOLQ01000002">
    <property type="protein sequence ID" value="TWX71466.1"/>
    <property type="molecule type" value="Genomic_DNA"/>
</dbReference>
<evidence type="ECO:0000256" key="2">
    <source>
        <dbReference type="PROSITE-ProRule" id="PRU00703"/>
    </source>
</evidence>